<sequence>MCSRQSPWSGDEAGCVQAPLCLYLLEASSLPAPYQRSCGVAAVTGRMVAKIAPVVPLSASLYPPCLRMNLAFCGCPNIKMRRRDPAPNLPS</sequence>
<dbReference type="Proteomes" id="UP001567538">
    <property type="component" value="Unassembled WGS sequence"/>
</dbReference>
<evidence type="ECO:0000313" key="1">
    <source>
        <dbReference type="EMBL" id="KAL1567596.1"/>
    </source>
</evidence>
<accession>A0ABD1IK07</accession>
<reference evidence="1 2" key="1">
    <citation type="submission" date="2024-06" db="EMBL/GenBank/DDBJ databases">
        <title>A chromosome level genome sequence of Diviner's sage (Salvia divinorum).</title>
        <authorList>
            <person name="Ford S.A."/>
            <person name="Ro D.-K."/>
            <person name="Ness R.W."/>
            <person name="Phillips M.A."/>
        </authorList>
    </citation>
    <scope>NUCLEOTIDE SEQUENCE [LARGE SCALE GENOMIC DNA]</scope>
    <source>
        <strain evidence="1">SAF-2024a</strain>
        <tissue evidence="1">Leaf</tissue>
    </source>
</reference>
<keyword evidence="2" id="KW-1185">Reference proteome</keyword>
<name>A0ABD1IK07_SALDI</name>
<dbReference type="AlphaFoldDB" id="A0ABD1IK07"/>
<gene>
    <name evidence="1" type="ORF">AAHA92_03059</name>
</gene>
<comment type="caution">
    <text evidence="1">The sequence shown here is derived from an EMBL/GenBank/DDBJ whole genome shotgun (WGS) entry which is preliminary data.</text>
</comment>
<dbReference type="EMBL" id="JBEAFC010000002">
    <property type="protein sequence ID" value="KAL1567596.1"/>
    <property type="molecule type" value="Genomic_DNA"/>
</dbReference>
<evidence type="ECO:0000313" key="2">
    <source>
        <dbReference type="Proteomes" id="UP001567538"/>
    </source>
</evidence>
<organism evidence="1 2">
    <name type="scientific">Salvia divinorum</name>
    <name type="common">Maria pastora</name>
    <name type="synonym">Diviner's sage</name>
    <dbReference type="NCBI Taxonomy" id="28513"/>
    <lineage>
        <taxon>Eukaryota</taxon>
        <taxon>Viridiplantae</taxon>
        <taxon>Streptophyta</taxon>
        <taxon>Embryophyta</taxon>
        <taxon>Tracheophyta</taxon>
        <taxon>Spermatophyta</taxon>
        <taxon>Magnoliopsida</taxon>
        <taxon>eudicotyledons</taxon>
        <taxon>Gunneridae</taxon>
        <taxon>Pentapetalae</taxon>
        <taxon>asterids</taxon>
        <taxon>lamiids</taxon>
        <taxon>Lamiales</taxon>
        <taxon>Lamiaceae</taxon>
        <taxon>Nepetoideae</taxon>
        <taxon>Mentheae</taxon>
        <taxon>Salviinae</taxon>
        <taxon>Salvia</taxon>
        <taxon>Salvia subgen. Calosphace</taxon>
    </lineage>
</organism>
<proteinExistence type="predicted"/>
<protein>
    <submittedName>
        <fullName evidence="1">Uncharacterized protein</fullName>
    </submittedName>
</protein>